<keyword evidence="1" id="KW-0812">Transmembrane</keyword>
<organism evidence="2 3">
    <name type="scientific">Volvox africanus</name>
    <dbReference type="NCBI Taxonomy" id="51714"/>
    <lineage>
        <taxon>Eukaryota</taxon>
        <taxon>Viridiplantae</taxon>
        <taxon>Chlorophyta</taxon>
        <taxon>core chlorophytes</taxon>
        <taxon>Chlorophyceae</taxon>
        <taxon>CS clade</taxon>
        <taxon>Chlamydomonadales</taxon>
        <taxon>Volvocaceae</taxon>
        <taxon>Volvox</taxon>
    </lineage>
</organism>
<evidence type="ECO:0000256" key="1">
    <source>
        <dbReference type="SAM" id="Phobius"/>
    </source>
</evidence>
<evidence type="ECO:0000313" key="3">
    <source>
        <dbReference type="Proteomes" id="UP001165090"/>
    </source>
</evidence>
<keyword evidence="1" id="KW-0472">Membrane</keyword>
<evidence type="ECO:0000313" key="2">
    <source>
        <dbReference type="EMBL" id="GLI59378.1"/>
    </source>
</evidence>
<keyword evidence="3" id="KW-1185">Reference proteome</keyword>
<feature type="transmembrane region" description="Helical" evidence="1">
    <location>
        <begin position="27"/>
        <end position="48"/>
    </location>
</feature>
<name>A0ABQ5RPZ3_9CHLO</name>
<comment type="caution">
    <text evidence="2">The sequence shown here is derived from an EMBL/GenBank/DDBJ whole genome shotgun (WGS) entry which is preliminary data.</text>
</comment>
<proteinExistence type="predicted"/>
<gene>
    <name evidence="2" type="ORF">VaNZ11_001243</name>
</gene>
<keyword evidence="1" id="KW-1133">Transmembrane helix</keyword>
<reference evidence="2 3" key="1">
    <citation type="journal article" date="2023" name="IScience">
        <title>Expanded male sex-determining region conserved during the evolution of homothallism in the green alga Volvox.</title>
        <authorList>
            <person name="Yamamoto K."/>
            <person name="Matsuzaki R."/>
            <person name="Mahakham W."/>
            <person name="Heman W."/>
            <person name="Sekimoto H."/>
            <person name="Kawachi M."/>
            <person name="Minakuchi Y."/>
            <person name="Toyoda A."/>
            <person name="Nozaki H."/>
        </authorList>
    </citation>
    <scope>NUCLEOTIDE SEQUENCE [LARGE SCALE GENOMIC DNA]</scope>
    <source>
        <strain evidence="2 3">NIES-4468</strain>
    </source>
</reference>
<protein>
    <submittedName>
        <fullName evidence="2">Uncharacterized protein</fullName>
    </submittedName>
</protein>
<accession>A0ABQ5RPZ3</accession>
<dbReference type="EMBL" id="BSDZ01000004">
    <property type="protein sequence ID" value="GLI59378.1"/>
    <property type="molecule type" value="Genomic_DNA"/>
</dbReference>
<sequence length="217" mass="24337">MGIFHSKVVEAYRSVHVEFDGRRNRSILPTLLFATLIGGAGAAVYYHYEAVKKIFRRREEGGWKFYRGHTSSGDNLGQHVVRVADVRDECARVTSIAAEADRRVGVHAFDAAGRMYGHTENYPLLTGSIGNLLDGVFCRDAMVPPGWIAFPNTSLRDKGVKTLHRLSDVFCMAQQAAEQGMFMFDTSGSTCQERLISSLTYIKKSDRVTYVKYADRR</sequence>
<dbReference type="Proteomes" id="UP001165090">
    <property type="component" value="Unassembled WGS sequence"/>
</dbReference>